<dbReference type="InterPro" id="IPR042241">
    <property type="entry name" value="GCP_C_sf"/>
</dbReference>
<dbReference type="GO" id="GO:0000278">
    <property type="term" value="P:mitotic cell cycle"/>
    <property type="evidence" value="ECO:0007669"/>
    <property type="project" value="TreeGrafter"/>
</dbReference>
<evidence type="ECO:0000313" key="9">
    <source>
        <dbReference type="Proteomes" id="UP000039046"/>
    </source>
</evidence>
<comment type="subcellular location">
    <subcellularLocation>
        <location evidence="5">Cytoplasm</location>
        <location evidence="5">Cytoskeleton</location>
        <location evidence="5">Microtubule organizing center</location>
    </subcellularLocation>
</comment>
<dbReference type="PANTHER" id="PTHR19302:SF70">
    <property type="entry name" value="GAMMA-TUBULIN COMPLEX COMPONENT 6"/>
    <property type="match status" value="1"/>
</dbReference>
<proteinExistence type="inferred from homology"/>
<dbReference type="InterPro" id="IPR040457">
    <property type="entry name" value="GCP_C"/>
</dbReference>
<dbReference type="AlphaFoldDB" id="A0A0A1SYM6"/>
<keyword evidence="2 5" id="KW-0963">Cytoplasm</keyword>
<dbReference type="InterPro" id="IPR007259">
    <property type="entry name" value="GCP"/>
</dbReference>
<accession>A0A0A1SYM6</accession>
<dbReference type="Proteomes" id="UP000039046">
    <property type="component" value="Unassembled WGS sequence"/>
</dbReference>
<dbReference type="GO" id="GO:0043015">
    <property type="term" value="F:gamma-tubulin binding"/>
    <property type="evidence" value="ECO:0007669"/>
    <property type="project" value="InterPro"/>
</dbReference>
<dbReference type="GO" id="GO:0051321">
    <property type="term" value="P:meiotic cell cycle"/>
    <property type="evidence" value="ECO:0007669"/>
    <property type="project" value="TreeGrafter"/>
</dbReference>
<dbReference type="GO" id="GO:0031122">
    <property type="term" value="P:cytoplasmic microtubule organization"/>
    <property type="evidence" value="ECO:0007669"/>
    <property type="project" value="TreeGrafter"/>
</dbReference>
<dbReference type="PANTHER" id="PTHR19302">
    <property type="entry name" value="GAMMA TUBULIN COMPLEX PROTEIN"/>
    <property type="match status" value="1"/>
</dbReference>
<dbReference type="GO" id="GO:0051011">
    <property type="term" value="F:microtubule minus-end binding"/>
    <property type="evidence" value="ECO:0007669"/>
    <property type="project" value="TreeGrafter"/>
</dbReference>
<feature type="domain" description="Gamma tubulin complex component protein N-terminal" evidence="7">
    <location>
        <begin position="170"/>
        <end position="434"/>
    </location>
</feature>
<evidence type="ECO:0000259" key="7">
    <source>
        <dbReference type="Pfam" id="PF17681"/>
    </source>
</evidence>
<evidence type="ECO:0000256" key="5">
    <source>
        <dbReference type="RuleBase" id="RU363050"/>
    </source>
</evidence>
<name>A0A0A1SYM6_9HYPO</name>
<evidence type="ECO:0000256" key="3">
    <source>
        <dbReference type="ARBA" id="ARBA00022701"/>
    </source>
</evidence>
<dbReference type="OrthoDB" id="775571at2759"/>
<reference evidence="8 9" key="1">
    <citation type="journal article" date="2015" name="Genome Announc.">
        <title>Draft Genome Sequence and Gene Annotation of the Entomopathogenic Fungus Verticillium hemipterigenum.</title>
        <authorList>
            <person name="Horn F."/>
            <person name="Habel A."/>
            <person name="Scharf D.H."/>
            <person name="Dworschak J."/>
            <person name="Brakhage A.A."/>
            <person name="Guthke R."/>
            <person name="Hertweck C."/>
            <person name="Linde J."/>
        </authorList>
    </citation>
    <scope>NUCLEOTIDE SEQUENCE [LARGE SCALE GENOMIC DNA]</scope>
</reference>
<keyword evidence="9" id="KW-1185">Reference proteome</keyword>
<protein>
    <recommendedName>
        <fullName evidence="5">Spindle pole body component</fullName>
    </recommendedName>
</protein>
<dbReference type="Pfam" id="PF04130">
    <property type="entry name" value="GCP_C_terminal"/>
    <property type="match status" value="1"/>
</dbReference>
<dbReference type="InterPro" id="IPR041470">
    <property type="entry name" value="GCP_N"/>
</dbReference>
<dbReference type="STRING" id="1531966.A0A0A1SYM6"/>
<sequence length="944" mass="106264">MAAKDNEGDIFAIPEFWRPSKWLTQANVDPAGSFFALDIESNDHPREFDFLPYPDVGLSEEGFFKLPAALGSDATTTQIPDDNDKSTAEEAIEDDNNADKIWEDLEFVPEKPNCKTWEDFNDRRTVAHRPMFLSEAGSSAYDSLLQEPEDYLQLGNSDIRLVNQQAYFSCLLHVALAQESELFKKDERSAEFTSTLANIRIPGYSRQVLDAVEKECAACGKLAIDLATFAKKVYSQQPSHCAIAFASTVTQVLDVIRKHAVVDTPTPKSILGLQNTIRSMASILRPLEILSREMNYSSTDEEVLTILFNYASISDNSDTYTRDISREILQIVSCTWVEFIEEWIGTRPERGIPLSKKDGGTSKGFVKVGTQTFIDDFGREIQDVDFVLVEANIPEFMPPEIAASIFQTGRSLRFIKEFHPQHILARDDVLSELGPPKASWLYNWSDILQLGSEAAAYRDRAVEAIESAPQNKSAQEVPVSGSAASALTFFGCSDDKLEARLQASMQTLSMPPQYPQRDGALADIIQRRLQAETASAVTAGQEPHWSLVPALSFGNLALIQAQLVGRESLKLLFDKHGLHMHLKLQHQFQLLGNGLFCSRLSHALFDPDLETTERRAGVAREGGLMGLRLGGRDTWPPASSELRLALMGVLKETCDSVTVTAEKSSHARGQQELPGDLSFAIRDLSEDDIQKCRDVDSLEALDFLRLSYTSPPELSAIITPMTLLQYDRIFRLLLRVLRMLYAVNMIFRDINFGWGRFSYVDDVRYRFVREAHHIVTCISAYFLDSGVSIPWTKFEQGLDRVRSELDIPFAQQAATSAVIGPQQVCELQETMLDQITQNLFLRKRQQPILELLEGMFGCILRYAKYTRLEELRRHQELKGLEEPAAIYNDFKKHVQMFLIVCRELSEKARLSAGSRDRDSARDTADASLLSQLLTKLDLYDYYTN</sequence>
<dbReference type="EMBL" id="CDHN01000002">
    <property type="protein sequence ID" value="CEJ84484.1"/>
    <property type="molecule type" value="Genomic_DNA"/>
</dbReference>
<evidence type="ECO:0000313" key="8">
    <source>
        <dbReference type="EMBL" id="CEJ84484.1"/>
    </source>
</evidence>
<evidence type="ECO:0000256" key="2">
    <source>
        <dbReference type="ARBA" id="ARBA00022490"/>
    </source>
</evidence>
<dbReference type="GO" id="GO:0000930">
    <property type="term" value="C:gamma-tubulin complex"/>
    <property type="evidence" value="ECO:0007669"/>
    <property type="project" value="TreeGrafter"/>
</dbReference>
<dbReference type="Pfam" id="PF17681">
    <property type="entry name" value="GCP_N_terminal"/>
    <property type="match status" value="1"/>
</dbReference>
<keyword evidence="4 5" id="KW-0206">Cytoskeleton</keyword>
<dbReference type="GO" id="GO:0051225">
    <property type="term" value="P:spindle assembly"/>
    <property type="evidence" value="ECO:0007669"/>
    <property type="project" value="TreeGrafter"/>
</dbReference>
<evidence type="ECO:0000259" key="6">
    <source>
        <dbReference type="Pfam" id="PF04130"/>
    </source>
</evidence>
<comment type="similarity">
    <text evidence="1 5">Belongs to the TUBGCP family.</text>
</comment>
<gene>
    <name evidence="8" type="ORF">VHEMI03487</name>
</gene>
<keyword evidence="3 5" id="KW-0493">Microtubule</keyword>
<feature type="domain" description="Gamma tubulin complex component C-terminal" evidence="6">
    <location>
        <begin position="578"/>
        <end position="942"/>
    </location>
</feature>
<dbReference type="Gene3D" id="1.20.120.1900">
    <property type="entry name" value="Gamma-tubulin complex, C-terminal domain"/>
    <property type="match status" value="1"/>
</dbReference>
<organism evidence="8 9">
    <name type="scientific">[Torrubiella] hemipterigena</name>
    <dbReference type="NCBI Taxonomy" id="1531966"/>
    <lineage>
        <taxon>Eukaryota</taxon>
        <taxon>Fungi</taxon>
        <taxon>Dikarya</taxon>
        <taxon>Ascomycota</taxon>
        <taxon>Pezizomycotina</taxon>
        <taxon>Sordariomycetes</taxon>
        <taxon>Hypocreomycetidae</taxon>
        <taxon>Hypocreales</taxon>
        <taxon>Clavicipitaceae</taxon>
        <taxon>Clavicipitaceae incertae sedis</taxon>
        <taxon>'Torrubiella' clade</taxon>
    </lineage>
</organism>
<dbReference type="GO" id="GO:0005816">
    <property type="term" value="C:spindle pole body"/>
    <property type="evidence" value="ECO:0007669"/>
    <property type="project" value="UniProtKB-ARBA"/>
</dbReference>
<evidence type="ECO:0000256" key="1">
    <source>
        <dbReference type="ARBA" id="ARBA00010337"/>
    </source>
</evidence>
<dbReference type="GO" id="GO:0005874">
    <property type="term" value="C:microtubule"/>
    <property type="evidence" value="ECO:0007669"/>
    <property type="project" value="UniProtKB-KW"/>
</dbReference>
<dbReference type="GO" id="GO:0007020">
    <property type="term" value="P:microtubule nucleation"/>
    <property type="evidence" value="ECO:0007669"/>
    <property type="project" value="InterPro"/>
</dbReference>
<dbReference type="GO" id="GO:0000922">
    <property type="term" value="C:spindle pole"/>
    <property type="evidence" value="ECO:0007669"/>
    <property type="project" value="InterPro"/>
</dbReference>
<dbReference type="HOGENOM" id="CLU_006331_0_0_1"/>
<evidence type="ECO:0000256" key="4">
    <source>
        <dbReference type="ARBA" id="ARBA00023212"/>
    </source>
</evidence>